<keyword evidence="4" id="KW-0479">Metal-binding</keyword>
<dbReference type="InterPro" id="IPR050556">
    <property type="entry name" value="Type_II_TA_system_RNase"/>
</dbReference>
<dbReference type="PANTHER" id="PTHR33653:SF1">
    <property type="entry name" value="RIBONUCLEASE VAPC2"/>
    <property type="match status" value="1"/>
</dbReference>
<protein>
    <submittedName>
        <fullName evidence="9">Putative nucleic acid-binding protein</fullName>
    </submittedName>
</protein>
<comment type="similarity">
    <text evidence="7">Belongs to the PINc/VapC protein family.</text>
</comment>
<dbReference type="GO" id="GO:0004518">
    <property type="term" value="F:nuclease activity"/>
    <property type="evidence" value="ECO:0007669"/>
    <property type="project" value="UniProtKB-KW"/>
</dbReference>
<dbReference type="Gene3D" id="3.40.50.1010">
    <property type="entry name" value="5'-nuclease"/>
    <property type="match status" value="1"/>
</dbReference>
<dbReference type="InterPro" id="IPR029060">
    <property type="entry name" value="PIN-like_dom_sf"/>
</dbReference>
<name>A0A7W7MXS0_9ACTN</name>
<dbReference type="Pfam" id="PF01850">
    <property type="entry name" value="PIN"/>
    <property type="match status" value="1"/>
</dbReference>
<dbReference type="Proteomes" id="UP000549343">
    <property type="component" value="Unassembled WGS sequence"/>
</dbReference>
<dbReference type="GO" id="GO:0046872">
    <property type="term" value="F:metal ion binding"/>
    <property type="evidence" value="ECO:0007669"/>
    <property type="project" value="UniProtKB-KW"/>
</dbReference>
<organism evidence="9 10">
    <name type="scientific">Actinomadura livida</name>
    <dbReference type="NCBI Taxonomy" id="79909"/>
    <lineage>
        <taxon>Bacteria</taxon>
        <taxon>Bacillati</taxon>
        <taxon>Actinomycetota</taxon>
        <taxon>Actinomycetes</taxon>
        <taxon>Streptosporangiales</taxon>
        <taxon>Thermomonosporaceae</taxon>
        <taxon>Actinomadura</taxon>
    </lineage>
</organism>
<dbReference type="EMBL" id="JACHMV010000001">
    <property type="protein sequence ID" value="MBB4774184.1"/>
    <property type="molecule type" value="Genomic_DNA"/>
</dbReference>
<evidence type="ECO:0000256" key="7">
    <source>
        <dbReference type="ARBA" id="ARBA00038093"/>
    </source>
</evidence>
<evidence type="ECO:0000256" key="2">
    <source>
        <dbReference type="ARBA" id="ARBA00022649"/>
    </source>
</evidence>
<keyword evidence="6" id="KW-0460">Magnesium</keyword>
<accession>A0A7W7MXS0</accession>
<comment type="caution">
    <text evidence="9">The sequence shown here is derived from an EMBL/GenBank/DDBJ whole genome shotgun (WGS) entry which is preliminary data.</text>
</comment>
<proteinExistence type="inferred from homology"/>
<evidence type="ECO:0000256" key="5">
    <source>
        <dbReference type="ARBA" id="ARBA00022801"/>
    </source>
</evidence>
<sequence length="142" mass="15590">MSGRQHPEGLVDTNIVILHRHLDAEELPERMLVSAITIAELAQAPHFTDDPVERAERIAMLAKAEAIWDPLPFDDDAAHSFAQVVAGVLAIGRKPRGRVQDLMIAAVAHANDLPLYTTNPDDFKGLEGLVEMVGVTRPQLDR</sequence>
<evidence type="ECO:0000256" key="4">
    <source>
        <dbReference type="ARBA" id="ARBA00022723"/>
    </source>
</evidence>
<evidence type="ECO:0000256" key="3">
    <source>
        <dbReference type="ARBA" id="ARBA00022722"/>
    </source>
</evidence>
<keyword evidence="2" id="KW-1277">Toxin-antitoxin system</keyword>
<keyword evidence="3" id="KW-0540">Nuclease</keyword>
<evidence type="ECO:0000313" key="10">
    <source>
        <dbReference type="Proteomes" id="UP000549343"/>
    </source>
</evidence>
<reference evidence="9 10" key="1">
    <citation type="submission" date="2020-08" db="EMBL/GenBank/DDBJ databases">
        <title>Sequencing the genomes of 1000 actinobacteria strains.</title>
        <authorList>
            <person name="Klenk H.-P."/>
        </authorList>
    </citation>
    <scope>NUCLEOTIDE SEQUENCE [LARGE SCALE GENOMIC DNA]</scope>
    <source>
        <strain evidence="9 10">DSM 44772</strain>
    </source>
</reference>
<comment type="cofactor">
    <cofactor evidence="1">
        <name>Mg(2+)</name>
        <dbReference type="ChEBI" id="CHEBI:18420"/>
    </cofactor>
</comment>
<dbReference type="InterPro" id="IPR002716">
    <property type="entry name" value="PIN_dom"/>
</dbReference>
<feature type="domain" description="PIN" evidence="8">
    <location>
        <begin position="10"/>
        <end position="124"/>
    </location>
</feature>
<evidence type="ECO:0000313" key="9">
    <source>
        <dbReference type="EMBL" id="MBB4774184.1"/>
    </source>
</evidence>
<dbReference type="RefSeq" id="WP_184882708.1">
    <property type="nucleotide sequence ID" value="NZ_BAAAHD010000020.1"/>
</dbReference>
<dbReference type="AlphaFoldDB" id="A0A7W7MXS0"/>
<dbReference type="CDD" id="cd18732">
    <property type="entry name" value="PIN_MtVapC4-C5_like"/>
    <property type="match status" value="1"/>
</dbReference>
<evidence type="ECO:0000256" key="6">
    <source>
        <dbReference type="ARBA" id="ARBA00022842"/>
    </source>
</evidence>
<dbReference type="GO" id="GO:0016787">
    <property type="term" value="F:hydrolase activity"/>
    <property type="evidence" value="ECO:0007669"/>
    <property type="project" value="UniProtKB-KW"/>
</dbReference>
<dbReference type="PANTHER" id="PTHR33653">
    <property type="entry name" value="RIBONUCLEASE VAPC2"/>
    <property type="match status" value="1"/>
</dbReference>
<evidence type="ECO:0000256" key="1">
    <source>
        <dbReference type="ARBA" id="ARBA00001946"/>
    </source>
</evidence>
<keyword evidence="5" id="KW-0378">Hydrolase</keyword>
<evidence type="ECO:0000259" key="8">
    <source>
        <dbReference type="Pfam" id="PF01850"/>
    </source>
</evidence>
<gene>
    <name evidence="9" type="ORF">F4557_002602</name>
</gene>
<dbReference type="SUPFAM" id="SSF88723">
    <property type="entry name" value="PIN domain-like"/>
    <property type="match status" value="1"/>
</dbReference>